<reference evidence="2 3" key="1">
    <citation type="submission" date="2019-03" db="EMBL/GenBank/DDBJ databases">
        <title>First draft genome of Liparis tanakae, snailfish: a comprehensive survey of snailfish specific genes.</title>
        <authorList>
            <person name="Kim W."/>
            <person name="Song I."/>
            <person name="Jeong J.-H."/>
            <person name="Kim D."/>
            <person name="Kim S."/>
            <person name="Ryu S."/>
            <person name="Song J.Y."/>
            <person name="Lee S.K."/>
        </authorList>
    </citation>
    <scope>NUCLEOTIDE SEQUENCE [LARGE SCALE GENOMIC DNA]</scope>
    <source>
        <tissue evidence="2">Muscle</tissue>
    </source>
</reference>
<sequence length="110" mass="12456">MKEVEEEEEEEVEEMEEMEDEEEEEEEVEMEEVEEMEEEVEGSVLTRRHVSLTSELTNSSILSHPLSSNRSGESQILQILFDVSQIADEEPRLPAPLPPLSPCEGGAPRG</sequence>
<evidence type="ECO:0000313" key="3">
    <source>
        <dbReference type="Proteomes" id="UP000314294"/>
    </source>
</evidence>
<dbReference type="Proteomes" id="UP000314294">
    <property type="component" value="Unassembled WGS sequence"/>
</dbReference>
<feature type="compositionally biased region" description="Acidic residues" evidence="1">
    <location>
        <begin position="1"/>
        <end position="41"/>
    </location>
</feature>
<gene>
    <name evidence="2" type="ORF">EYF80_044046</name>
</gene>
<evidence type="ECO:0000256" key="1">
    <source>
        <dbReference type="SAM" id="MobiDB-lite"/>
    </source>
</evidence>
<organism evidence="2 3">
    <name type="scientific">Liparis tanakae</name>
    <name type="common">Tanaka's snailfish</name>
    <dbReference type="NCBI Taxonomy" id="230148"/>
    <lineage>
        <taxon>Eukaryota</taxon>
        <taxon>Metazoa</taxon>
        <taxon>Chordata</taxon>
        <taxon>Craniata</taxon>
        <taxon>Vertebrata</taxon>
        <taxon>Euteleostomi</taxon>
        <taxon>Actinopterygii</taxon>
        <taxon>Neopterygii</taxon>
        <taxon>Teleostei</taxon>
        <taxon>Neoteleostei</taxon>
        <taxon>Acanthomorphata</taxon>
        <taxon>Eupercaria</taxon>
        <taxon>Perciformes</taxon>
        <taxon>Cottioidei</taxon>
        <taxon>Cottales</taxon>
        <taxon>Liparidae</taxon>
        <taxon>Liparis</taxon>
    </lineage>
</organism>
<accession>A0A4Z2FWT7</accession>
<feature type="region of interest" description="Disordered" evidence="1">
    <location>
        <begin position="1"/>
        <end position="72"/>
    </location>
</feature>
<comment type="caution">
    <text evidence="2">The sequence shown here is derived from an EMBL/GenBank/DDBJ whole genome shotgun (WGS) entry which is preliminary data.</text>
</comment>
<proteinExistence type="predicted"/>
<dbReference type="EMBL" id="SRLO01000827">
    <property type="protein sequence ID" value="TNN45736.1"/>
    <property type="molecule type" value="Genomic_DNA"/>
</dbReference>
<feature type="region of interest" description="Disordered" evidence="1">
    <location>
        <begin position="90"/>
        <end position="110"/>
    </location>
</feature>
<keyword evidence="3" id="KW-1185">Reference proteome</keyword>
<protein>
    <submittedName>
        <fullName evidence="2">Uncharacterized protein</fullName>
    </submittedName>
</protein>
<evidence type="ECO:0000313" key="2">
    <source>
        <dbReference type="EMBL" id="TNN45736.1"/>
    </source>
</evidence>
<feature type="compositionally biased region" description="Polar residues" evidence="1">
    <location>
        <begin position="51"/>
        <end position="72"/>
    </location>
</feature>
<dbReference type="AlphaFoldDB" id="A0A4Z2FWT7"/>
<name>A0A4Z2FWT7_9TELE</name>